<feature type="transmembrane region" description="Helical" evidence="1">
    <location>
        <begin position="393"/>
        <end position="412"/>
    </location>
</feature>
<dbReference type="InterPro" id="IPR044049">
    <property type="entry name" value="EccD_transm"/>
</dbReference>
<evidence type="ECO:0000259" key="2">
    <source>
        <dbReference type="Pfam" id="PF19053"/>
    </source>
</evidence>
<feature type="domain" description="EccD-like transmembrane" evidence="2">
    <location>
        <begin position="116"/>
        <end position="453"/>
    </location>
</feature>
<keyword evidence="1" id="KW-0812">Transmembrane</keyword>
<protein>
    <recommendedName>
        <fullName evidence="2">EccD-like transmembrane domain-containing protein</fullName>
    </recommendedName>
</protein>
<keyword evidence="4" id="KW-1185">Reference proteome</keyword>
<feature type="transmembrane region" description="Helical" evidence="1">
    <location>
        <begin position="144"/>
        <end position="165"/>
    </location>
</feature>
<feature type="transmembrane region" description="Helical" evidence="1">
    <location>
        <begin position="360"/>
        <end position="381"/>
    </location>
</feature>
<dbReference type="Pfam" id="PF19053">
    <property type="entry name" value="EccD"/>
    <property type="match status" value="1"/>
</dbReference>
<keyword evidence="1" id="KW-0472">Membrane</keyword>
<dbReference type="RefSeq" id="WP_143939778.1">
    <property type="nucleotide sequence ID" value="NZ_VKLS01000007.1"/>
</dbReference>
<evidence type="ECO:0000313" key="3">
    <source>
        <dbReference type="EMBL" id="TSB43951.1"/>
    </source>
</evidence>
<dbReference type="EMBL" id="VKLS01000007">
    <property type="protein sequence ID" value="TSB43951.1"/>
    <property type="molecule type" value="Genomic_DNA"/>
</dbReference>
<proteinExistence type="predicted"/>
<feature type="transmembrane region" description="Helical" evidence="1">
    <location>
        <begin position="337"/>
        <end position="353"/>
    </location>
</feature>
<feature type="transmembrane region" description="Helical" evidence="1">
    <location>
        <begin position="424"/>
        <end position="448"/>
    </location>
</feature>
<evidence type="ECO:0000256" key="1">
    <source>
        <dbReference type="SAM" id="Phobius"/>
    </source>
</evidence>
<feature type="transmembrane region" description="Helical" evidence="1">
    <location>
        <begin position="207"/>
        <end position="229"/>
    </location>
</feature>
<dbReference type="OrthoDB" id="3326149at2"/>
<name>A0A553ZR41_9ACTN</name>
<feature type="transmembrane region" description="Helical" evidence="1">
    <location>
        <begin position="236"/>
        <end position="257"/>
    </location>
</feature>
<feature type="transmembrane region" description="Helical" evidence="1">
    <location>
        <begin position="118"/>
        <end position="138"/>
    </location>
</feature>
<dbReference type="Gene3D" id="3.10.20.90">
    <property type="entry name" value="Phosphatidylinositol 3-kinase Catalytic Subunit, Chain A, domain 1"/>
    <property type="match status" value="1"/>
</dbReference>
<gene>
    <name evidence="3" type="ORF">FNZ23_01610</name>
</gene>
<comment type="caution">
    <text evidence="3">The sequence shown here is derived from an EMBL/GenBank/DDBJ whole genome shotgun (WGS) entry which is preliminary data.</text>
</comment>
<evidence type="ECO:0000313" key="4">
    <source>
        <dbReference type="Proteomes" id="UP000320888"/>
    </source>
</evidence>
<reference evidence="3 4" key="1">
    <citation type="submission" date="2019-07" db="EMBL/GenBank/DDBJ databases">
        <title>Draft genome for Streptomyces benahoarensis MZ03-48.</title>
        <authorList>
            <person name="Gonzalez-Pimentel J.L."/>
        </authorList>
    </citation>
    <scope>NUCLEOTIDE SEQUENCE [LARGE SCALE GENOMIC DNA]</scope>
    <source>
        <strain evidence="3 4">MZ03-48</strain>
    </source>
</reference>
<feature type="transmembrane region" description="Helical" evidence="1">
    <location>
        <begin position="310"/>
        <end position="331"/>
    </location>
</feature>
<feature type="transmembrane region" description="Helical" evidence="1">
    <location>
        <begin position="263"/>
        <end position="289"/>
    </location>
</feature>
<dbReference type="Pfam" id="PF08817">
    <property type="entry name" value="YukD"/>
    <property type="match status" value="1"/>
</dbReference>
<dbReference type="InterPro" id="IPR024962">
    <property type="entry name" value="YukD-like"/>
</dbReference>
<keyword evidence="1" id="KW-1133">Transmembrane helix</keyword>
<feature type="transmembrane region" description="Helical" evidence="1">
    <location>
        <begin position="177"/>
        <end position="195"/>
    </location>
</feature>
<dbReference type="AlphaFoldDB" id="A0A553ZR41"/>
<accession>A0A553ZR41</accession>
<dbReference type="Proteomes" id="UP000320888">
    <property type="component" value="Unassembled WGS sequence"/>
</dbReference>
<sequence length="458" mass="46791">MADERCRITVVGEHRQVDLAVPARAPIAEYIDDLARLCELEENELMPAAWSLATGTGGAIAPERSLADLGMADGQLLYLRDVVADEFDEPVVLDVAEQVSEVSEQALDRRWDARSRTVTVMACGLVWWLAALVLFAVAQPVEPAVTGTAAAALGLLLPGLSWLATERRWAVPGSVRLALALSAIPCLAVASWPLVAQETAPSAALTANGTTALCLAGGVLVGAVLAAVASMGVTTTAVLLGALIGTVVTGLLVLLKADTAQCAAVIAVVAFGLLLIAPATAGRVAAFGYRRQGGSTPEGAELETAVRTAMLLLALWGGALSLACAVALVLLGTDGTSPFSAAITACIGLGLLLRAGAAKVVVEVAPVGIAGAIGLFTLLLAGSAQLDLPGWSGPTAAVVVGAVLVLYGFRRLMRPELPSMRRPLWFGGLGAVLGAFAIPLTVAAFGVFDQLMGIGRNL</sequence>
<organism evidence="3 4">
    <name type="scientific">Streptomyces benahoarensis</name>
    <dbReference type="NCBI Taxonomy" id="2595054"/>
    <lineage>
        <taxon>Bacteria</taxon>
        <taxon>Bacillati</taxon>
        <taxon>Actinomycetota</taxon>
        <taxon>Actinomycetes</taxon>
        <taxon>Kitasatosporales</taxon>
        <taxon>Streptomycetaceae</taxon>
        <taxon>Streptomyces</taxon>
    </lineage>
</organism>